<organism evidence="1 2">
    <name type="scientific">Recurvomyces mirabilis</name>
    <dbReference type="NCBI Taxonomy" id="574656"/>
    <lineage>
        <taxon>Eukaryota</taxon>
        <taxon>Fungi</taxon>
        <taxon>Dikarya</taxon>
        <taxon>Ascomycota</taxon>
        <taxon>Pezizomycotina</taxon>
        <taxon>Dothideomycetes</taxon>
        <taxon>Dothideomycetidae</taxon>
        <taxon>Mycosphaerellales</taxon>
        <taxon>Teratosphaeriaceae</taxon>
        <taxon>Recurvomyces</taxon>
    </lineage>
</organism>
<sequence length="153" mass="17956">MPLFVARDALITIEAILVKMDCCNDWSASEDVLTLFYASRGVFPEAIREIMILLCARERHARCIHNRCISLMTKDSNLYNIDERTFDHNRVRVWIDTHDDDLFSPFLVFSKPILQSIKQYQKLEYLEATTPFDKRLEHIKKDNRSSGAEDTWV</sequence>
<evidence type="ECO:0000313" key="2">
    <source>
        <dbReference type="Proteomes" id="UP001274830"/>
    </source>
</evidence>
<dbReference type="Proteomes" id="UP001274830">
    <property type="component" value="Unassembled WGS sequence"/>
</dbReference>
<dbReference type="EMBL" id="JAUTXT010000051">
    <property type="protein sequence ID" value="KAK3670765.1"/>
    <property type="molecule type" value="Genomic_DNA"/>
</dbReference>
<evidence type="ECO:0000313" key="1">
    <source>
        <dbReference type="EMBL" id="KAK3670765.1"/>
    </source>
</evidence>
<comment type="caution">
    <text evidence="1">The sequence shown here is derived from an EMBL/GenBank/DDBJ whole genome shotgun (WGS) entry which is preliminary data.</text>
</comment>
<name>A0AAE0WIH7_9PEZI</name>
<keyword evidence="2" id="KW-1185">Reference proteome</keyword>
<gene>
    <name evidence="1" type="ORF">LTR78_009337</name>
</gene>
<dbReference type="AlphaFoldDB" id="A0AAE0WIH7"/>
<accession>A0AAE0WIH7</accession>
<proteinExistence type="predicted"/>
<protein>
    <submittedName>
        <fullName evidence="1">Uncharacterized protein</fullName>
    </submittedName>
</protein>
<reference evidence="1" key="1">
    <citation type="submission" date="2023-07" db="EMBL/GenBank/DDBJ databases">
        <title>Black Yeasts Isolated from many extreme environments.</title>
        <authorList>
            <person name="Coleine C."/>
            <person name="Stajich J.E."/>
            <person name="Selbmann L."/>
        </authorList>
    </citation>
    <scope>NUCLEOTIDE SEQUENCE</scope>
    <source>
        <strain evidence="1">CCFEE 5485</strain>
    </source>
</reference>